<dbReference type="Proteomes" id="UP000737018">
    <property type="component" value="Unassembled WGS sequence"/>
</dbReference>
<dbReference type="AlphaFoldDB" id="A0A8J4VM79"/>
<organism evidence="1 2">
    <name type="scientific">Castanea mollissima</name>
    <name type="common">Chinese chestnut</name>
    <dbReference type="NCBI Taxonomy" id="60419"/>
    <lineage>
        <taxon>Eukaryota</taxon>
        <taxon>Viridiplantae</taxon>
        <taxon>Streptophyta</taxon>
        <taxon>Embryophyta</taxon>
        <taxon>Tracheophyta</taxon>
        <taxon>Spermatophyta</taxon>
        <taxon>Magnoliopsida</taxon>
        <taxon>eudicotyledons</taxon>
        <taxon>Gunneridae</taxon>
        <taxon>Pentapetalae</taxon>
        <taxon>rosids</taxon>
        <taxon>fabids</taxon>
        <taxon>Fagales</taxon>
        <taxon>Fagaceae</taxon>
        <taxon>Castanea</taxon>
    </lineage>
</organism>
<sequence>MWCEWQGGEHFFPLPGPPCKYCRLPFVVKDILKMTGNSIVLFWNNNDPDMPRLGADDSDDNRSSYDYQTYDVSDFYIFDMIVASLPVNENAFDGDIGDANFFPNYDYAEPSMLLDVAEQYIMLPFLEETVKMSDINNA</sequence>
<protein>
    <submittedName>
        <fullName evidence="1">Uncharacterized protein</fullName>
    </submittedName>
</protein>
<evidence type="ECO:0000313" key="1">
    <source>
        <dbReference type="EMBL" id="KAF3962275.1"/>
    </source>
</evidence>
<comment type="caution">
    <text evidence="1">The sequence shown here is derived from an EMBL/GenBank/DDBJ whole genome shotgun (WGS) entry which is preliminary data.</text>
</comment>
<gene>
    <name evidence="1" type="ORF">CMV_013189</name>
</gene>
<dbReference type="EMBL" id="JRKL02001742">
    <property type="protein sequence ID" value="KAF3962275.1"/>
    <property type="molecule type" value="Genomic_DNA"/>
</dbReference>
<dbReference type="OrthoDB" id="1746417at2759"/>
<evidence type="ECO:0000313" key="2">
    <source>
        <dbReference type="Proteomes" id="UP000737018"/>
    </source>
</evidence>
<keyword evidence="2" id="KW-1185">Reference proteome</keyword>
<name>A0A8J4VM79_9ROSI</name>
<reference evidence="1" key="1">
    <citation type="submission" date="2020-03" db="EMBL/GenBank/DDBJ databases">
        <title>Castanea mollissima Vanexum genome sequencing.</title>
        <authorList>
            <person name="Staton M."/>
        </authorList>
    </citation>
    <scope>NUCLEOTIDE SEQUENCE</scope>
    <source>
        <tissue evidence="1">Leaf</tissue>
    </source>
</reference>
<proteinExistence type="predicted"/>
<accession>A0A8J4VM79</accession>